<comment type="caution">
    <text evidence="6">The sequence shown here is derived from an EMBL/GenBank/DDBJ whole genome shotgun (WGS) entry which is preliminary data.</text>
</comment>
<comment type="similarity">
    <text evidence="2">Belongs to the YjiK family.</text>
</comment>
<keyword evidence="5" id="KW-0812">Transmembrane</keyword>
<keyword evidence="3" id="KW-1003">Cell membrane</keyword>
<evidence type="ECO:0000256" key="3">
    <source>
        <dbReference type="ARBA" id="ARBA00022475"/>
    </source>
</evidence>
<evidence type="ECO:0000256" key="5">
    <source>
        <dbReference type="SAM" id="Phobius"/>
    </source>
</evidence>
<evidence type="ECO:0000313" key="6">
    <source>
        <dbReference type="EMBL" id="THD82423.1"/>
    </source>
</evidence>
<keyword evidence="4 5" id="KW-0472">Membrane</keyword>
<name>A0A4S3MKX3_9RHOB</name>
<organism evidence="6 7">
    <name type="scientific">Aliigemmobacter aestuarii</name>
    <dbReference type="NCBI Taxonomy" id="1445661"/>
    <lineage>
        <taxon>Bacteria</taxon>
        <taxon>Pseudomonadati</taxon>
        <taxon>Pseudomonadota</taxon>
        <taxon>Alphaproteobacteria</taxon>
        <taxon>Rhodobacterales</taxon>
        <taxon>Paracoccaceae</taxon>
        <taxon>Aliigemmobacter</taxon>
    </lineage>
</organism>
<gene>
    <name evidence="6" type="ORF">E7811_15380</name>
</gene>
<dbReference type="EMBL" id="SSND01000004">
    <property type="protein sequence ID" value="THD82423.1"/>
    <property type="molecule type" value="Genomic_DNA"/>
</dbReference>
<evidence type="ECO:0000256" key="4">
    <source>
        <dbReference type="ARBA" id="ARBA00023136"/>
    </source>
</evidence>
<keyword evidence="7" id="KW-1185">Reference proteome</keyword>
<evidence type="ECO:0000256" key="2">
    <source>
        <dbReference type="ARBA" id="ARBA00009852"/>
    </source>
</evidence>
<dbReference type="SUPFAM" id="SSF63825">
    <property type="entry name" value="YWTD domain"/>
    <property type="match status" value="1"/>
</dbReference>
<dbReference type="InterPro" id="IPR009722">
    <property type="entry name" value="YjiK/CarP"/>
</dbReference>
<feature type="transmembrane region" description="Helical" evidence="5">
    <location>
        <begin position="21"/>
        <end position="38"/>
    </location>
</feature>
<dbReference type="OrthoDB" id="254484at2"/>
<dbReference type="Proteomes" id="UP000309450">
    <property type="component" value="Unassembled WGS sequence"/>
</dbReference>
<evidence type="ECO:0000256" key="1">
    <source>
        <dbReference type="ARBA" id="ARBA00004236"/>
    </source>
</evidence>
<comment type="subcellular location">
    <subcellularLocation>
        <location evidence="1">Cell membrane</location>
    </subcellularLocation>
</comment>
<dbReference type="Gene3D" id="2.120.10.30">
    <property type="entry name" value="TolB, C-terminal domain"/>
    <property type="match status" value="1"/>
</dbReference>
<reference evidence="6 7" key="1">
    <citation type="submission" date="2019-04" db="EMBL/GenBank/DDBJ databases">
        <title>Draft genome sequence of Gemmobacter aestuarii sp. nov.</title>
        <authorList>
            <person name="Hameed A."/>
            <person name="Lin S.-Y."/>
            <person name="Shahina M."/>
            <person name="Lai W.-A."/>
            <person name="Young C.-C."/>
        </authorList>
    </citation>
    <scope>NUCLEOTIDE SEQUENCE [LARGE SCALE GENOMIC DNA]</scope>
    <source>
        <strain evidence="6 7">CC-PW-75</strain>
    </source>
</reference>
<evidence type="ECO:0000313" key="7">
    <source>
        <dbReference type="Proteomes" id="UP000309450"/>
    </source>
</evidence>
<dbReference type="AlphaFoldDB" id="A0A4S3MKX3"/>
<dbReference type="GO" id="GO:0005886">
    <property type="term" value="C:plasma membrane"/>
    <property type="evidence" value="ECO:0007669"/>
    <property type="project" value="UniProtKB-SubCell"/>
</dbReference>
<sequence>MRGAMQDHRSARPDNAQAQNAFVACGICVILALVGLRSEPSFAQVTEFALGEVDTVRIAEPSRKFTEPSGITLASDGSHYWVVSDNSATVFLMTGKGKLKPSEALSVGVDDLEGITLDEDGNRLLAVQEGTSTVVQISLEDGSVSGFPIADMAGFPEVAETFGSLRTNNGLEGIAFDTSRREVLLVKEANPRLLLRLSSDLTTILGAVVLSEEDGFACDGTDDSALDVSDIHYDRHRRVLWVLSDTGACILIADPDTGLVIGRARGLSPEKPLRLPKNPEGISLDAEGTRLRIVTDDGKDSRMVILSIE</sequence>
<accession>A0A4S3MKX3</accession>
<keyword evidence="5" id="KW-1133">Transmembrane helix</keyword>
<protein>
    <recommendedName>
        <fullName evidence="8">Phytase-like domain-containing protein</fullName>
    </recommendedName>
</protein>
<dbReference type="InterPro" id="IPR011042">
    <property type="entry name" value="6-blade_b-propeller_TolB-like"/>
</dbReference>
<proteinExistence type="inferred from homology"/>
<dbReference type="PROSITE" id="PS51257">
    <property type="entry name" value="PROKAR_LIPOPROTEIN"/>
    <property type="match status" value="1"/>
</dbReference>
<dbReference type="Pfam" id="PF06977">
    <property type="entry name" value="SdiA-regulated"/>
    <property type="match status" value="1"/>
</dbReference>
<evidence type="ECO:0008006" key="8">
    <source>
        <dbReference type="Google" id="ProtNLM"/>
    </source>
</evidence>